<evidence type="ECO:0000259" key="4">
    <source>
        <dbReference type="Pfam" id="PF23628"/>
    </source>
</evidence>
<feature type="coiled-coil region" evidence="1">
    <location>
        <begin position="838"/>
        <end position="865"/>
    </location>
</feature>
<comment type="caution">
    <text evidence="6">The sequence shown here is derived from an EMBL/GenBank/DDBJ whole genome shotgun (WGS) entry which is preliminary data.</text>
</comment>
<dbReference type="Gene3D" id="1.25.10.10">
    <property type="entry name" value="Leucine-rich Repeat Variant"/>
    <property type="match status" value="1"/>
</dbReference>
<organism evidence="6 7">
    <name type="scientific">Hevea brasiliensis</name>
    <name type="common">Para rubber tree</name>
    <name type="synonym">Siphonia brasiliensis</name>
    <dbReference type="NCBI Taxonomy" id="3981"/>
    <lineage>
        <taxon>Eukaryota</taxon>
        <taxon>Viridiplantae</taxon>
        <taxon>Streptophyta</taxon>
        <taxon>Embryophyta</taxon>
        <taxon>Tracheophyta</taxon>
        <taxon>Spermatophyta</taxon>
        <taxon>Magnoliopsida</taxon>
        <taxon>eudicotyledons</taxon>
        <taxon>Gunneridae</taxon>
        <taxon>Pentapetalae</taxon>
        <taxon>rosids</taxon>
        <taxon>fabids</taxon>
        <taxon>Malpighiales</taxon>
        <taxon>Euphorbiaceae</taxon>
        <taxon>Crotonoideae</taxon>
        <taxon>Micrandreae</taxon>
        <taxon>Hevea</taxon>
    </lineage>
</organism>
<dbReference type="SUPFAM" id="SSF48371">
    <property type="entry name" value="ARM repeat"/>
    <property type="match status" value="1"/>
</dbReference>
<dbReference type="PANTHER" id="PTHR35549">
    <property type="entry name" value="OS04G0584500 PROTEIN"/>
    <property type="match status" value="1"/>
</dbReference>
<sequence>MTSLHQLLSDEGFQRTSFSKTRKQALKHREESVKLPKYFCHDQKSLDSFKNNTKQASTRKGSSIFSSKRMSSDSEMNKFKPLFKGDEPAMDEATVRAVISMLGGYIGRYEKDLSFRKMIRDKCNSCLVRRRKDSDDGIFANMELGIESIEKLVEDQVTRKELRMKSLRNSIQLLSTVASVNSKKSGNGSTCGIPNSHISACAQLYLSIVYKLEKNDRISARHLLQVFSDSPFLARTHLLPDLWEHFFLPHLLHIKIWYHKELEKLSDSSNVDKEKRIKVLSKAYNDQIDVGTFQFALYYREWLKVGGKAPSIPAVPLPSRPSHAPSRRKSSDSYSSRSSSSRNLYQAVFGPTSEHRSVELPCQDRDSMDAWDPKEEKMCIDGGYNSCNYATNKTTTHRRSSGLNYIISRNELRAETQKSDYFSFFSCQSIVSECLVNSNHIVRSNSIKNLENTHLPLSDLSRAISTICSSGSLNDCEIAIRVITKAWLDSHDNPVIENVLSREPVIEGILEVLFASDDDEILELAISILAEFISRNETNRLIVLNSDPQLEIFMRLLKSSSLFLKAAVLLYQLKPKAKQMISVEWVTLILRVLEFGDQLQTLFTVRCIPQKAAMYFLEELLMGFSEDRNLENASHLVSLGGLSLLVRTFEKGDIDEKNNAAMLMNCCIQADGSCRNYLVDTLNKSALLELIAHGIQKKATGFALALLTELLCLSRRTQIIKLLTELNNGWSGLNTMHIFLVYLERASPEEQPLVAGILLQLDLLGDPLKSSLYREDAVEAIIRALDCQNCNSKVQEQSTRALLMLGGYFSHIREAKAEEWLLEQAGFHERSVDSFFCKEVIDGNLQEDEKEMEDWQRKVAIVLLNTGGKRFLEALSNCIANATPNLAQSSLFTVAWMNRVLHSVGDATFVAELPESSNFDRALHGRIDTSVLLKHHVKSSECISMLSSLDKELIDPIRNSS</sequence>
<name>A0ABQ9LKV0_HEVBR</name>
<keyword evidence="7" id="KW-1185">Reference proteome</keyword>
<evidence type="ECO:0000259" key="5">
    <source>
        <dbReference type="Pfam" id="PF23654"/>
    </source>
</evidence>
<evidence type="ECO:0008006" key="8">
    <source>
        <dbReference type="Google" id="ProtNLM"/>
    </source>
</evidence>
<reference evidence="6" key="1">
    <citation type="journal article" date="2023" name="Plant Biotechnol. J.">
        <title>Chromosome-level wild Hevea brasiliensis genome provides new tools for genomic-assisted breeding and valuable loci to elevate rubber yield.</title>
        <authorList>
            <person name="Cheng H."/>
            <person name="Song X."/>
            <person name="Hu Y."/>
            <person name="Wu T."/>
            <person name="Yang Q."/>
            <person name="An Z."/>
            <person name="Feng S."/>
            <person name="Deng Z."/>
            <person name="Wu W."/>
            <person name="Zeng X."/>
            <person name="Tu M."/>
            <person name="Wang X."/>
            <person name="Huang H."/>
        </authorList>
    </citation>
    <scope>NUCLEOTIDE SEQUENCE</scope>
    <source>
        <strain evidence="6">MT/VB/25A 57/8</strain>
    </source>
</reference>
<dbReference type="Pfam" id="PF23568">
    <property type="entry name" value="ARM_LIN"/>
    <property type="match status" value="1"/>
</dbReference>
<evidence type="ECO:0000313" key="7">
    <source>
        <dbReference type="Proteomes" id="UP001174677"/>
    </source>
</evidence>
<keyword evidence="1" id="KW-0175">Coiled coil</keyword>
<evidence type="ECO:0000256" key="1">
    <source>
        <dbReference type="SAM" id="Coils"/>
    </source>
</evidence>
<feature type="domain" description="Putative E3 ubiquitin-protein ligase LIN ARM-like" evidence="4">
    <location>
        <begin position="620"/>
        <end position="959"/>
    </location>
</feature>
<evidence type="ECO:0000259" key="3">
    <source>
        <dbReference type="Pfam" id="PF23568"/>
    </source>
</evidence>
<gene>
    <name evidence="6" type="ORF">P3X46_020099</name>
</gene>
<evidence type="ECO:0000313" key="6">
    <source>
        <dbReference type="EMBL" id="KAJ9168599.1"/>
    </source>
</evidence>
<dbReference type="Pfam" id="PF23628">
    <property type="entry name" value="ARM_LIN_C"/>
    <property type="match status" value="1"/>
</dbReference>
<dbReference type="InterPro" id="IPR016024">
    <property type="entry name" value="ARM-type_fold"/>
</dbReference>
<evidence type="ECO:0000256" key="2">
    <source>
        <dbReference type="SAM" id="MobiDB-lite"/>
    </source>
</evidence>
<feature type="domain" description="Putative E3 ubiquitin-protein ligase LIN N-terminal" evidence="3">
    <location>
        <begin position="94"/>
        <end position="319"/>
    </location>
</feature>
<dbReference type="InterPro" id="IPR055566">
    <property type="entry name" value="ARM_LIN"/>
</dbReference>
<dbReference type="Pfam" id="PF23654">
    <property type="entry name" value="ARM_LIN_2nd"/>
    <property type="match status" value="1"/>
</dbReference>
<dbReference type="Proteomes" id="UP001174677">
    <property type="component" value="Chromosome 11"/>
</dbReference>
<dbReference type="InterPro" id="IPR056512">
    <property type="entry name" value="LIN_N"/>
</dbReference>
<accession>A0ABQ9LKV0</accession>
<proteinExistence type="predicted"/>
<dbReference type="InterPro" id="IPR056514">
    <property type="entry name" value="ARM_LIN_2nd"/>
</dbReference>
<feature type="region of interest" description="Disordered" evidence="2">
    <location>
        <begin position="314"/>
        <end position="342"/>
    </location>
</feature>
<feature type="compositionally biased region" description="Low complexity" evidence="2">
    <location>
        <begin position="332"/>
        <end position="342"/>
    </location>
</feature>
<dbReference type="InterPro" id="IPR011989">
    <property type="entry name" value="ARM-like"/>
</dbReference>
<protein>
    <recommendedName>
        <fullName evidence="8">E3 ubiquitin-protein ligase LIN</fullName>
    </recommendedName>
</protein>
<feature type="domain" description="Putative E3 ubiquitin-protein ligase LIN ARM repeats" evidence="5">
    <location>
        <begin position="457"/>
        <end position="618"/>
    </location>
</feature>
<dbReference type="PANTHER" id="PTHR35549:SF3">
    <property type="entry name" value="E3 UBIQUITIN-PROTEIN LIGASE LIN"/>
    <property type="match status" value="1"/>
</dbReference>
<dbReference type="EMBL" id="JARPOI010000011">
    <property type="protein sequence ID" value="KAJ9168599.1"/>
    <property type="molecule type" value="Genomic_DNA"/>
</dbReference>